<evidence type="ECO:0000313" key="4">
    <source>
        <dbReference type="Proteomes" id="UP000595512"/>
    </source>
</evidence>
<dbReference type="PIRSF" id="PIRSF011560">
    <property type="entry name" value="ComK"/>
    <property type="match status" value="1"/>
</dbReference>
<gene>
    <name evidence="1" type="ORF">B4102_0848</name>
    <name evidence="2" type="ORF">JGZ69_14205</name>
</gene>
<proteinExistence type="predicted"/>
<dbReference type="EMBL" id="LQYN01000086">
    <property type="protein sequence ID" value="KYC97193.1"/>
    <property type="molecule type" value="Genomic_DNA"/>
</dbReference>
<dbReference type="RefSeq" id="WP_066234000.1">
    <property type="nucleotide sequence ID" value="NZ_CP066701.1"/>
</dbReference>
<evidence type="ECO:0000313" key="2">
    <source>
        <dbReference type="EMBL" id="QQX23976.1"/>
    </source>
</evidence>
<accession>A0A150KMC4</accession>
<dbReference type="PATRIC" id="fig|46224.3.peg.4257"/>
<keyword evidence="3" id="KW-1185">Reference proteome</keyword>
<evidence type="ECO:0000313" key="3">
    <source>
        <dbReference type="Proteomes" id="UP000075666"/>
    </source>
</evidence>
<dbReference type="AlphaFoldDB" id="A0A150KMC4"/>
<dbReference type="Proteomes" id="UP000075666">
    <property type="component" value="Unassembled WGS sequence"/>
</dbReference>
<reference evidence="2 4" key="2">
    <citation type="submission" date="2020-12" db="EMBL/GenBank/DDBJ databases">
        <title>Taxonomic evaluation of the Bacillus sporothermodurans group of bacteria based on whole genome sequences.</title>
        <authorList>
            <person name="Fiedler G."/>
            <person name="Herbstmann A.-D."/>
            <person name="Doll E."/>
            <person name="Wenning M."/>
            <person name="Brinks E."/>
            <person name="Kabisch J."/>
            <person name="Breitenwieser F."/>
            <person name="Lappann M."/>
            <person name="Boehnlein C."/>
            <person name="Franz C."/>
        </authorList>
    </citation>
    <scope>NUCLEOTIDE SEQUENCE [LARGE SCALE GENOMIC DNA]</scope>
    <source>
        <strain evidence="2 4">DSM 10599</strain>
    </source>
</reference>
<dbReference type="KEGG" id="hspo:JGZ69_14205"/>
<protein>
    <submittedName>
        <fullName evidence="2">Competence protein ComK</fullName>
    </submittedName>
</protein>
<dbReference type="GeneID" id="62498794"/>
<dbReference type="Pfam" id="PF06338">
    <property type="entry name" value="ComK"/>
    <property type="match status" value="1"/>
</dbReference>
<dbReference type="InterPro" id="IPR010461">
    <property type="entry name" value="ComK"/>
</dbReference>
<name>A0A150KMC4_9BACI</name>
<reference evidence="1 3" key="1">
    <citation type="submission" date="2016-01" db="EMBL/GenBank/DDBJ databases">
        <title>Genome Sequences of Twelve Sporeforming Bacillus Species Isolated from Foods.</title>
        <authorList>
            <person name="Berendsen E.M."/>
            <person name="Wells-Bennik M.H."/>
            <person name="Krawcyk A.O."/>
            <person name="De Jong A."/>
            <person name="Holsappel S."/>
            <person name="Eijlander R.T."/>
            <person name="Kuipers O.P."/>
        </authorList>
    </citation>
    <scope>NUCLEOTIDE SEQUENCE [LARGE SCALE GENOMIC DNA]</scope>
    <source>
        <strain evidence="1 3">B4102</strain>
    </source>
</reference>
<dbReference type="STRING" id="46224.B4102_0848"/>
<dbReference type="EMBL" id="CP066701">
    <property type="protein sequence ID" value="QQX23976.1"/>
    <property type="molecule type" value="Genomic_DNA"/>
</dbReference>
<dbReference type="OrthoDB" id="2417337at2"/>
<organism evidence="1 3">
    <name type="scientific">Heyndrickxia sporothermodurans</name>
    <dbReference type="NCBI Taxonomy" id="46224"/>
    <lineage>
        <taxon>Bacteria</taxon>
        <taxon>Bacillati</taxon>
        <taxon>Bacillota</taxon>
        <taxon>Bacilli</taxon>
        <taxon>Bacillales</taxon>
        <taxon>Bacillaceae</taxon>
        <taxon>Heyndrickxia</taxon>
    </lineage>
</organism>
<dbReference type="Proteomes" id="UP000595512">
    <property type="component" value="Chromosome"/>
</dbReference>
<dbReference type="GO" id="GO:0030420">
    <property type="term" value="P:establishment of competence for transformation"/>
    <property type="evidence" value="ECO:0007669"/>
    <property type="project" value="InterPro"/>
</dbReference>
<sequence length="188" mass="22209">MSEKIIEEFEISPFTMAILPITYGSKIYSEIIEVDNRCISPFKPLEIMKNSCEYYGASYEGRKNGTRRLIGITHKAPIMVDPYSSIYFFPTTSPMNPDCIWLSLNHVLHHERSSSNNTLVTLRNKQTLEIPISLSSFTNQLRRASQLQIKYYQHIENMDNKYKRTGFYLNMEASERKREYDYKRFFEE</sequence>
<evidence type="ECO:0000313" key="1">
    <source>
        <dbReference type="EMBL" id="KYC97193.1"/>
    </source>
</evidence>